<evidence type="ECO:0000313" key="2">
    <source>
        <dbReference type="Proteomes" id="UP000095280"/>
    </source>
</evidence>
<dbReference type="Proteomes" id="UP000095280">
    <property type="component" value="Unplaced"/>
</dbReference>
<protein>
    <submittedName>
        <fullName evidence="3">Phorbol-ester/DAG-type domain-containing protein</fullName>
    </submittedName>
</protein>
<dbReference type="Gene3D" id="3.10.20.90">
    <property type="entry name" value="Phosphatidylinositol 3-kinase Catalytic Subunit, Chain A, domain 1"/>
    <property type="match status" value="1"/>
</dbReference>
<organism evidence="2 3">
    <name type="scientific">Macrostomum lignano</name>
    <dbReference type="NCBI Taxonomy" id="282301"/>
    <lineage>
        <taxon>Eukaryota</taxon>
        <taxon>Metazoa</taxon>
        <taxon>Spiralia</taxon>
        <taxon>Lophotrochozoa</taxon>
        <taxon>Platyhelminthes</taxon>
        <taxon>Rhabditophora</taxon>
        <taxon>Macrostomorpha</taxon>
        <taxon>Macrostomida</taxon>
        <taxon>Macrostomidae</taxon>
        <taxon>Macrostomum</taxon>
    </lineage>
</organism>
<dbReference type="AlphaFoldDB" id="A0A1I8FA15"/>
<feature type="region of interest" description="Disordered" evidence="1">
    <location>
        <begin position="761"/>
        <end position="794"/>
    </location>
</feature>
<feature type="compositionally biased region" description="Basic residues" evidence="1">
    <location>
        <begin position="157"/>
        <end position="176"/>
    </location>
</feature>
<accession>A0A1I8FA15</accession>
<proteinExistence type="predicted"/>
<feature type="region of interest" description="Disordered" evidence="1">
    <location>
        <begin position="641"/>
        <end position="709"/>
    </location>
</feature>
<name>A0A1I8FA15_9PLAT</name>
<sequence length="854" mass="91577">PSGPRSAPCPPSVLLEQLVQGAAHPVLRCSVFELSYTPSTSPCPSLRGSTSSGHDGLAAAATSTPALLTAARTADLFGCTSANRMAEQCDDCTLYTEELYRCVWCVASRRCSPTCPTKLSRAASRRPPPPRCHRRGLCPAPRIDRCEPGRACRVRQRPRAGRVRRQSGQLGRRRRRLPDAASSVTCAAAGLQSGAGQATGPAKAFRCRLLAGPADGSDAAAGLRAGSAEDHLLGAADGLGRPAVTAVSATRVQQSGRPLVNLVLGSQLDSGSSLQCSAGGLIPSGGLPFDIDDGVGLEAVVKRRVCGSLKSAIRQQFHYKVPAGLSLVRLSDIGESGARPRAAGGAVYCVRIALDTDSRQQLGSREFKIRGPKFDTNSAACPTAAWAYILGGRCPVLSRLRLIGIVCCVRCLHQDKSKILEHRMTCSSAKCRRLVADAFANSQLNSDGTDGAPAAIPTAHAGTLPQLRGVRLPHLLPRAITRPFNVEKFRHHSERSQFGSLLAALLLEDMECFTDLLYTRLIVQLIKRKQEKQDTTRCVPPMRLGGGAAAAETGWGFLMYEQLSDKVVEQIDLSRRLEVLQPLGSDGEPWTCRVDVLDCDSIYQAKLKLLDVAYTRCKCGSRAGSRPKFLSLVGADADAHDLPLQRGAGHGHRRASQPGGGGGTGGKSKGIPSARHYHLAHSPTNGSLTLERCGRKKSKQADRSQNGQQTVPEAYLPILLSTKKKNLTDNITDLFGALFPAHEPVPPVHQIPVRPALTTLPGTHESSPETPRHIWKSNAPAAPRRNGCSSSKIADFHPKVRPTMRQCAAASEPKNEMLTKFKKQVTSSRSCSPFCRTALLASCTSEFVYKFQNE</sequence>
<dbReference type="WBParaSite" id="maker-unitig_24886-snap-gene-0.2-mRNA-1">
    <property type="protein sequence ID" value="maker-unitig_24886-snap-gene-0.2-mRNA-1"/>
    <property type="gene ID" value="maker-unitig_24886-snap-gene-0.2"/>
</dbReference>
<keyword evidence="2" id="KW-1185">Reference proteome</keyword>
<feature type="region of interest" description="Disordered" evidence="1">
    <location>
        <begin position="157"/>
        <end position="178"/>
    </location>
</feature>
<reference evidence="3" key="1">
    <citation type="submission" date="2016-11" db="UniProtKB">
        <authorList>
            <consortium name="WormBaseParasite"/>
        </authorList>
    </citation>
    <scope>IDENTIFICATION</scope>
</reference>
<evidence type="ECO:0000256" key="1">
    <source>
        <dbReference type="SAM" id="MobiDB-lite"/>
    </source>
</evidence>
<feature type="compositionally biased region" description="Gly residues" evidence="1">
    <location>
        <begin position="658"/>
        <end position="668"/>
    </location>
</feature>
<evidence type="ECO:0000313" key="3">
    <source>
        <dbReference type="WBParaSite" id="maker-unitig_24886-snap-gene-0.2-mRNA-1"/>
    </source>
</evidence>